<dbReference type="InterPro" id="IPR050942">
    <property type="entry name" value="F-box_BR-signaling"/>
</dbReference>
<dbReference type="Pfam" id="PF03478">
    <property type="entry name" value="Beta-prop_KIB1-4"/>
    <property type="match status" value="1"/>
</dbReference>
<dbReference type="Gramene" id="LPERR04G01570.1">
    <property type="protein sequence ID" value="LPERR04G01570.1"/>
    <property type="gene ID" value="LPERR04G01570"/>
</dbReference>
<dbReference type="InterPro" id="IPR005174">
    <property type="entry name" value="KIB1-4_b-propeller"/>
</dbReference>
<sequence>MAVPAEMISKPDWSCGLPHKVLESIAKKLSSGCCLLPPVLILPFDPESSSEGNVTFYSITEDKAINMLLPEVHGKVVCGVSHGWLALMDEAASVTLLNPFTRGRVMLPPADRNVALASFKTVSMVDGGWVLHYVSGDTKPIKLQNMRDIFFREIVLSAPPASGPSGGADCKAMAVLTYSTEIAFCCFGDSSWTLIDSKLEYPVSSIVHCQDKFIAIGSLGEISILSGTTDGTAPLTASPLLLLPPPANIQQRSYMDVNGQLYLVGSILRVSCGAWYETVVHKCDILGEMPCWLKVTDAEDMAFFVSQDFSTGFGVASISNTYWNCVYLSEHRNCHQEESINHHLEIVNITTNQSDLQAYHPIIPGLEALCWIRPNIWN</sequence>
<evidence type="ECO:0000313" key="2">
    <source>
        <dbReference type="EnsemblPlants" id="LPERR04G01570.1"/>
    </source>
</evidence>
<name>A0A0D9W287_9ORYZ</name>
<dbReference type="Proteomes" id="UP000032180">
    <property type="component" value="Chromosome 4"/>
</dbReference>
<organism evidence="2 3">
    <name type="scientific">Leersia perrieri</name>
    <dbReference type="NCBI Taxonomy" id="77586"/>
    <lineage>
        <taxon>Eukaryota</taxon>
        <taxon>Viridiplantae</taxon>
        <taxon>Streptophyta</taxon>
        <taxon>Embryophyta</taxon>
        <taxon>Tracheophyta</taxon>
        <taxon>Spermatophyta</taxon>
        <taxon>Magnoliopsida</taxon>
        <taxon>Liliopsida</taxon>
        <taxon>Poales</taxon>
        <taxon>Poaceae</taxon>
        <taxon>BOP clade</taxon>
        <taxon>Oryzoideae</taxon>
        <taxon>Oryzeae</taxon>
        <taxon>Oryzinae</taxon>
        <taxon>Leersia</taxon>
    </lineage>
</organism>
<keyword evidence="3" id="KW-1185">Reference proteome</keyword>
<evidence type="ECO:0000259" key="1">
    <source>
        <dbReference type="Pfam" id="PF03478"/>
    </source>
</evidence>
<proteinExistence type="predicted"/>
<accession>A0A0D9W287</accession>
<reference evidence="3" key="2">
    <citation type="submission" date="2013-12" db="EMBL/GenBank/DDBJ databases">
        <authorList>
            <person name="Yu Y."/>
            <person name="Lee S."/>
            <person name="de Baynast K."/>
            <person name="Wissotski M."/>
            <person name="Liu L."/>
            <person name="Talag J."/>
            <person name="Goicoechea J."/>
            <person name="Angelova A."/>
            <person name="Jetty R."/>
            <person name="Kudrna D."/>
            <person name="Golser W."/>
            <person name="Rivera L."/>
            <person name="Zhang J."/>
            <person name="Wing R."/>
        </authorList>
    </citation>
    <scope>NUCLEOTIDE SEQUENCE</scope>
</reference>
<feature type="domain" description="KIB1-4 beta-propeller" evidence="1">
    <location>
        <begin position="56"/>
        <end position="336"/>
    </location>
</feature>
<dbReference type="PANTHER" id="PTHR44259:SF111">
    <property type="entry name" value="OS04G0167600 PROTEIN"/>
    <property type="match status" value="1"/>
</dbReference>
<protein>
    <recommendedName>
        <fullName evidence="1">KIB1-4 beta-propeller domain-containing protein</fullName>
    </recommendedName>
</protein>
<dbReference type="EnsemblPlants" id="LPERR04G01570.1">
    <property type="protein sequence ID" value="LPERR04G01570.1"/>
    <property type="gene ID" value="LPERR04G01570"/>
</dbReference>
<reference evidence="2" key="3">
    <citation type="submission" date="2015-04" db="UniProtKB">
        <authorList>
            <consortium name="EnsemblPlants"/>
        </authorList>
    </citation>
    <scope>IDENTIFICATION</scope>
</reference>
<dbReference type="HOGENOM" id="CLU_019286_11_0_1"/>
<evidence type="ECO:0000313" key="3">
    <source>
        <dbReference type="Proteomes" id="UP000032180"/>
    </source>
</evidence>
<dbReference type="AlphaFoldDB" id="A0A0D9W287"/>
<reference evidence="2 3" key="1">
    <citation type="submission" date="2012-08" db="EMBL/GenBank/DDBJ databases">
        <title>Oryza genome evolution.</title>
        <authorList>
            <person name="Wing R.A."/>
        </authorList>
    </citation>
    <scope>NUCLEOTIDE SEQUENCE</scope>
</reference>
<dbReference type="eggNOG" id="ENOG502QS0H">
    <property type="taxonomic scope" value="Eukaryota"/>
</dbReference>
<dbReference type="PANTHER" id="PTHR44259">
    <property type="entry name" value="OS07G0183000 PROTEIN-RELATED"/>
    <property type="match status" value="1"/>
</dbReference>
<dbReference type="STRING" id="77586.A0A0D9W287"/>